<evidence type="ECO:0000256" key="1">
    <source>
        <dbReference type="ARBA" id="ARBA00022679"/>
    </source>
</evidence>
<comment type="caution">
    <text evidence="4">The sequence shown here is derived from an EMBL/GenBank/DDBJ whole genome shotgun (WGS) entry which is preliminary data.</text>
</comment>
<dbReference type="InterPro" id="IPR000182">
    <property type="entry name" value="GNAT_dom"/>
</dbReference>
<organism evidence="4 5">
    <name type="scientific">Uliginosibacterium sediminicola</name>
    <dbReference type="NCBI Taxonomy" id="2024550"/>
    <lineage>
        <taxon>Bacteria</taxon>
        <taxon>Pseudomonadati</taxon>
        <taxon>Pseudomonadota</taxon>
        <taxon>Betaproteobacteria</taxon>
        <taxon>Rhodocyclales</taxon>
        <taxon>Zoogloeaceae</taxon>
        <taxon>Uliginosibacterium</taxon>
    </lineage>
</organism>
<evidence type="ECO:0000313" key="4">
    <source>
        <dbReference type="EMBL" id="MEN3068426.1"/>
    </source>
</evidence>
<keyword evidence="1" id="KW-0808">Transferase</keyword>
<name>A0ABU9YXV8_9RHOO</name>
<sequence>MPGTSACVLRPAVAADAAQIAALYLQLTGNPAVKVLPERISALHARDDVVLWVAELAGEVCATALQVICADVMFGSQPFALIENFVVAESLRGQGIGRRLLAAIERDCAARQCSKIMLLSAQQRPAAHRFYERAGYAGDAKRGFVKYRRQFTAS</sequence>
<keyword evidence="5" id="KW-1185">Reference proteome</keyword>
<dbReference type="InterPro" id="IPR016181">
    <property type="entry name" value="Acyl_CoA_acyltransferase"/>
</dbReference>
<dbReference type="Proteomes" id="UP001410394">
    <property type="component" value="Unassembled WGS sequence"/>
</dbReference>
<dbReference type="PANTHER" id="PTHR43877">
    <property type="entry name" value="AMINOALKYLPHOSPHONATE N-ACETYLTRANSFERASE-RELATED-RELATED"/>
    <property type="match status" value="1"/>
</dbReference>
<evidence type="ECO:0000259" key="3">
    <source>
        <dbReference type="PROSITE" id="PS51186"/>
    </source>
</evidence>
<accession>A0ABU9YXV8</accession>
<dbReference type="EMBL" id="JBDIVE010000003">
    <property type="protein sequence ID" value="MEN3068426.1"/>
    <property type="molecule type" value="Genomic_DNA"/>
</dbReference>
<evidence type="ECO:0000256" key="2">
    <source>
        <dbReference type="ARBA" id="ARBA00023315"/>
    </source>
</evidence>
<dbReference type="InterPro" id="IPR050832">
    <property type="entry name" value="Bact_Acetyltransf"/>
</dbReference>
<dbReference type="CDD" id="cd04301">
    <property type="entry name" value="NAT_SF"/>
    <property type="match status" value="1"/>
</dbReference>
<gene>
    <name evidence="4" type="ORF">ABDB84_08035</name>
</gene>
<keyword evidence="2" id="KW-0012">Acyltransferase</keyword>
<dbReference type="Pfam" id="PF00583">
    <property type="entry name" value="Acetyltransf_1"/>
    <property type="match status" value="1"/>
</dbReference>
<dbReference type="Gene3D" id="3.40.630.30">
    <property type="match status" value="1"/>
</dbReference>
<feature type="domain" description="N-acetyltransferase" evidence="3">
    <location>
        <begin position="7"/>
        <end position="154"/>
    </location>
</feature>
<evidence type="ECO:0000313" key="5">
    <source>
        <dbReference type="Proteomes" id="UP001410394"/>
    </source>
</evidence>
<proteinExistence type="predicted"/>
<dbReference type="PROSITE" id="PS51186">
    <property type="entry name" value="GNAT"/>
    <property type="match status" value="1"/>
</dbReference>
<protein>
    <submittedName>
        <fullName evidence="4">GNAT family N-acetyltransferase</fullName>
    </submittedName>
</protein>
<reference evidence="4 5" key="1">
    <citation type="journal article" date="2018" name="Int. J. Syst. Evol. Microbiol.">
        <title>Uliginosibacterium sediminicola sp. nov., isolated from freshwater sediment.</title>
        <authorList>
            <person name="Hwang W.M."/>
            <person name="Kim S.M."/>
            <person name="Kang K."/>
            <person name="Ahn T.Y."/>
        </authorList>
    </citation>
    <scope>NUCLEOTIDE SEQUENCE [LARGE SCALE GENOMIC DNA]</scope>
    <source>
        <strain evidence="4 5">M1-21</strain>
    </source>
</reference>
<dbReference type="RefSeq" id="WP_345919194.1">
    <property type="nucleotide sequence ID" value="NZ_JBDIVE010000003.1"/>
</dbReference>
<dbReference type="SUPFAM" id="SSF55729">
    <property type="entry name" value="Acyl-CoA N-acyltransferases (Nat)"/>
    <property type="match status" value="1"/>
</dbReference>